<keyword evidence="13 16" id="KW-0472">Membrane</keyword>
<reference evidence="17" key="1">
    <citation type="journal article" date="2018" name="J. ISSAAS">
        <title>The contribution of mitochondrial metagenomics to large-scale data mining and phylogenetic analysis of Coleoptera.</title>
        <authorList>
            <person name="Miller K."/>
            <person name="Linard B."/>
            <person name="Motyka M."/>
            <person name="Bocek M."/>
            <person name="Vogler A.P."/>
        </authorList>
    </citation>
    <scope>NUCLEOTIDE SEQUENCE</scope>
</reference>
<proteinExistence type="inferred from homology"/>
<evidence type="ECO:0000256" key="12">
    <source>
        <dbReference type="ARBA" id="ARBA00023128"/>
    </source>
</evidence>
<sequence>MITVILLITNSIMFITMQHPLSMGLTLMIQTIIVALLAGMVNMNFWFSYIICLIMIGGMLILFIYMTSVASNEKFKLSLKSIQIGMTIFATSTILMILMDTLNLNFIMNKSNMNYMQMNLNKFINFPMNMILIMVILYLFMALVATVKISLINAGPLRPKF</sequence>
<dbReference type="GO" id="GO:0031966">
    <property type="term" value="C:mitochondrial membrane"/>
    <property type="evidence" value="ECO:0007669"/>
    <property type="project" value="UniProtKB-SubCell"/>
</dbReference>
<evidence type="ECO:0000256" key="15">
    <source>
        <dbReference type="ARBA" id="ARBA00049551"/>
    </source>
</evidence>
<protein>
    <recommendedName>
        <fullName evidence="4">NADH-ubiquinone oxidoreductase chain 6</fullName>
        <ecNumber evidence="3">7.1.1.2</ecNumber>
    </recommendedName>
    <alternativeName>
        <fullName evidence="14">NADH dehydrogenase subunit 6</fullName>
    </alternativeName>
</protein>
<name>A0A346RHU1_9COLE</name>
<evidence type="ECO:0000256" key="9">
    <source>
        <dbReference type="ARBA" id="ARBA00022982"/>
    </source>
</evidence>
<dbReference type="EC" id="7.1.1.2" evidence="3"/>
<dbReference type="PANTHER" id="PTHR11435:SF1">
    <property type="entry name" value="NADH-UBIQUINONE OXIDOREDUCTASE CHAIN 6"/>
    <property type="match status" value="1"/>
</dbReference>
<evidence type="ECO:0000256" key="3">
    <source>
        <dbReference type="ARBA" id="ARBA00012944"/>
    </source>
</evidence>
<dbReference type="EMBL" id="MG193424">
    <property type="protein sequence ID" value="AXS65638.1"/>
    <property type="molecule type" value="Genomic_DNA"/>
</dbReference>
<feature type="transmembrane region" description="Helical" evidence="16">
    <location>
        <begin position="46"/>
        <end position="65"/>
    </location>
</feature>
<feature type="transmembrane region" description="Helical" evidence="16">
    <location>
        <begin position="128"/>
        <end position="151"/>
    </location>
</feature>
<evidence type="ECO:0000256" key="11">
    <source>
        <dbReference type="ARBA" id="ARBA00023027"/>
    </source>
</evidence>
<feature type="transmembrane region" description="Helical" evidence="16">
    <location>
        <begin position="21"/>
        <end position="40"/>
    </location>
</feature>
<keyword evidence="5" id="KW-0813">Transport</keyword>
<keyword evidence="10 16" id="KW-1133">Transmembrane helix</keyword>
<accession>A0A346RHU1</accession>
<evidence type="ECO:0000256" key="7">
    <source>
        <dbReference type="ARBA" id="ARBA00022692"/>
    </source>
</evidence>
<comment type="catalytic activity">
    <reaction evidence="15">
        <text>a ubiquinone + NADH + 5 H(+)(in) = a ubiquinol + NAD(+) + 4 H(+)(out)</text>
        <dbReference type="Rhea" id="RHEA:29091"/>
        <dbReference type="Rhea" id="RHEA-COMP:9565"/>
        <dbReference type="Rhea" id="RHEA-COMP:9566"/>
        <dbReference type="ChEBI" id="CHEBI:15378"/>
        <dbReference type="ChEBI" id="CHEBI:16389"/>
        <dbReference type="ChEBI" id="CHEBI:17976"/>
        <dbReference type="ChEBI" id="CHEBI:57540"/>
        <dbReference type="ChEBI" id="CHEBI:57945"/>
        <dbReference type="EC" id="7.1.1.2"/>
    </reaction>
</comment>
<feature type="transmembrane region" description="Helical" evidence="16">
    <location>
        <begin position="86"/>
        <end position="108"/>
    </location>
</feature>
<evidence type="ECO:0000256" key="14">
    <source>
        <dbReference type="ARBA" id="ARBA00031019"/>
    </source>
</evidence>
<evidence type="ECO:0000256" key="10">
    <source>
        <dbReference type="ARBA" id="ARBA00022989"/>
    </source>
</evidence>
<evidence type="ECO:0000256" key="4">
    <source>
        <dbReference type="ARBA" id="ARBA00021095"/>
    </source>
</evidence>
<comment type="subcellular location">
    <subcellularLocation>
        <location evidence="1">Mitochondrion membrane</location>
        <topology evidence="1">Multi-pass membrane protein</topology>
    </subcellularLocation>
</comment>
<dbReference type="InterPro" id="IPR050269">
    <property type="entry name" value="ComplexI_Subunit6"/>
</dbReference>
<dbReference type="AlphaFoldDB" id="A0A346RHU1"/>
<geneLocation type="mitochondrion" evidence="17"/>
<dbReference type="PANTHER" id="PTHR11435">
    <property type="entry name" value="NADH UBIQUINONE OXIDOREDUCTASE SUBUNIT ND6"/>
    <property type="match status" value="1"/>
</dbReference>
<gene>
    <name evidence="17" type="primary">nad6</name>
</gene>
<dbReference type="GO" id="GO:0008137">
    <property type="term" value="F:NADH dehydrogenase (ubiquinone) activity"/>
    <property type="evidence" value="ECO:0007669"/>
    <property type="project" value="UniProtKB-EC"/>
</dbReference>
<keyword evidence="6" id="KW-0679">Respiratory chain</keyword>
<comment type="similarity">
    <text evidence="2">Belongs to the complex I subunit 6 family.</text>
</comment>
<keyword evidence="12 17" id="KW-0496">Mitochondrion</keyword>
<organism evidence="17">
    <name type="scientific">Histeroidea sp. 4 KM-2017</name>
    <dbReference type="NCBI Taxonomy" id="2219437"/>
    <lineage>
        <taxon>Eukaryota</taxon>
        <taxon>Metazoa</taxon>
        <taxon>Ecdysozoa</taxon>
        <taxon>Arthropoda</taxon>
        <taxon>Hexapoda</taxon>
        <taxon>Insecta</taxon>
        <taxon>Pterygota</taxon>
        <taxon>Neoptera</taxon>
        <taxon>Endopterygota</taxon>
        <taxon>Coleoptera</taxon>
        <taxon>Polyphaga</taxon>
        <taxon>Staphyliniformia</taxon>
    </lineage>
</organism>
<evidence type="ECO:0000256" key="2">
    <source>
        <dbReference type="ARBA" id="ARBA00005698"/>
    </source>
</evidence>
<keyword evidence="11" id="KW-0520">NAD</keyword>
<keyword evidence="7 16" id="KW-0812">Transmembrane</keyword>
<evidence type="ECO:0000256" key="6">
    <source>
        <dbReference type="ARBA" id="ARBA00022660"/>
    </source>
</evidence>
<evidence type="ECO:0000313" key="17">
    <source>
        <dbReference type="EMBL" id="AXS65638.1"/>
    </source>
</evidence>
<evidence type="ECO:0000256" key="16">
    <source>
        <dbReference type="SAM" id="Phobius"/>
    </source>
</evidence>
<evidence type="ECO:0000256" key="1">
    <source>
        <dbReference type="ARBA" id="ARBA00004225"/>
    </source>
</evidence>
<evidence type="ECO:0000256" key="8">
    <source>
        <dbReference type="ARBA" id="ARBA00022967"/>
    </source>
</evidence>
<keyword evidence="8" id="KW-1278">Translocase</keyword>
<evidence type="ECO:0000256" key="13">
    <source>
        <dbReference type="ARBA" id="ARBA00023136"/>
    </source>
</evidence>
<keyword evidence="9" id="KW-0249">Electron transport</keyword>
<evidence type="ECO:0000256" key="5">
    <source>
        <dbReference type="ARBA" id="ARBA00022448"/>
    </source>
</evidence>